<feature type="region of interest" description="Disordered" evidence="2">
    <location>
        <begin position="18"/>
        <end position="90"/>
    </location>
</feature>
<protein>
    <submittedName>
        <fullName evidence="4">Peptidylprolyl isomerase</fullName>
    </submittedName>
</protein>
<dbReference type="GO" id="GO:0003755">
    <property type="term" value="F:peptidyl-prolyl cis-trans isomerase activity"/>
    <property type="evidence" value="ECO:0007669"/>
    <property type="project" value="InterPro"/>
</dbReference>
<keyword evidence="5" id="KW-1185">Reference proteome</keyword>
<evidence type="ECO:0000313" key="4">
    <source>
        <dbReference type="EMBL" id="MBM9477122.1"/>
    </source>
</evidence>
<comment type="function">
    <text evidence="1">PPIases accelerate the folding of proteins. It catalyzes the cis-trans isomerization of proline imidic peptide bonds in oligopeptides.</text>
</comment>
<feature type="domain" description="PPIase cyclophilin-type" evidence="3">
    <location>
        <begin position="180"/>
        <end position="326"/>
    </location>
</feature>
<keyword evidence="4" id="KW-0413">Isomerase</keyword>
<dbReference type="Gene3D" id="2.40.100.10">
    <property type="entry name" value="Cyclophilin-like"/>
    <property type="match status" value="1"/>
</dbReference>
<feature type="region of interest" description="Disordered" evidence="2">
    <location>
        <begin position="158"/>
        <end position="177"/>
    </location>
</feature>
<reference evidence="4" key="1">
    <citation type="submission" date="2021-01" db="EMBL/GenBank/DDBJ databases">
        <title>KCTC 19127 draft genome.</title>
        <authorList>
            <person name="An D."/>
        </authorList>
    </citation>
    <scope>NUCLEOTIDE SEQUENCE</scope>
    <source>
        <strain evidence="4">KCTC 19127</strain>
    </source>
</reference>
<gene>
    <name evidence="4" type="ORF">JL107_11745</name>
</gene>
<dbReference type="InterPro" id="IPR029000">
    <property type="entry name" value="Cyclophilin-like_dom_sf"/>
</dbReference>
<feature type="region of interest" description="Disordered" evidence="2">
    <location>
        <begin position="114"/>
        <end position="144"/>
    </location>
</feature>
<evidence type="ECO:0000256" key="1">
    <source>
        <dbReference type="ARBA" id="ARBA00002388"/>
    </source>
</evidence>
<dbReference type="PANTHER" id="PTHR45625">
    <property type="entry name" value="PEPTIDYL-PROLYL CIS-TRANS ISOMERASE-RELATED"/>
    <property type="match status" value="1"/>
</dbReference>
<dbReference type="AlphaFoldDB" id="A0A939C6E7"/>
<feature type="compositionally biased region" description="Polar residues" evidence="2">
    <location>
        <begin position="35"/>
        <end position="44"/>
    </location>
</feature>
<evidence type="ECO:0000313" key="5">
    <source>
        <dbReference type="Proteomes" id="UP000663801"/>
    </source>
</evidence>
<accession>A0A939C6E7</accession>
<sequence>MVPLDRALGWCRFRRCGRSDGRPRPGRAGPGTPGSQEGTGQQTRLAYPGWSSDPAPSPWWCRRAPPQGRGKDETTVTTALPSRRPRATRRIGGRATALAGAALVVLAACSSTPAAAPSSTSPASSAAPSAGTTAGASGSATGAGTASCDYVPTGDAAKDVGVPEAQQPTTPPVTAELTLPGGALTISLDRAETPCTVGSFTFLAKAGYFDGTTCHRLTSSASLKVLQCGDPTGTGRGGPGYSFADETSPDMTYPAGTVAMANAGPDTNGSQFFLVYGDSTLPPNYTVFGQITGGEAALDAIAQAGANGGGPDGLPAADATISSVTIS</sequence>
<dbReference type="InterPro" id="IPR002130">
    <property type="entry name" value="Cyclophilin-type_PPIase_dom"/>
</dbReference>
<dbReference type="PANTHER" id="PTHR45625:SF3">
    <property type="entry name" value="PEPTIDYL-PROLYL CIS-TRANS ISOMERASE B-RELATED"/>
    <property type="match status" value="1"/>
</dbReference>
<dbReference type="InterPro" id="IPR044666">
    <property type="entry name" value="Cyclophilin_A-like"/>
</dbReference>
<dbReference type="Proteomes" id="UP000663801">
    <property type="component" value="Unassembled WGS sequence"/>
</dbReference>
<proteinExistence type="predicted"/>
<dbReference type="PRINTS" id="PR00153">
    <property type="entry name" value="CSAPPISMRASE"/>
</dbReference>
<dbReference type="Pfam" id="PF00160">
    <property type="entry name" value="Pro_isomerase"/>
    <property type="match status" value="1"/>
</dbReference>
<dbReference type="PROSITE" id="PS50072">
    <property type="entry name" value="CSA_PPIASE_2"/>
    <property type="match status" value="1"/>
</dbReference>
<comment type="caution">
    <text evidence="4">The sequence shown here is derived from an EMBL/GenBank/DDBJ whole genome shotgun (WGS) entry which is preliminary data.</text>
</comment>
<dbReference type="CDD" id="cd00317">
    <property type="entry name" value="cyclophilin"/>
    <property type="match status" value="1"/>
</dbReference>
<evidence type="ECO:0000259" key="3">
    <source>
        <dbReference type="PROSITE" id="PS50072"/>
    </source>
</evidence>
<dbReference type="SUPFAM" id="SSF50891">
    <property type="entry name" value="Cyclophilin-like"/>
    <property type="match status" value="1"/>
</dbReference>
<evidence type="ECO:0000256" key="2">
    <source>
        <dbReference type="SAM" id="MobiDB-lite"/>
    </source>
</evidence>
<name>A0A939C6E7_9ACTN</name>
<organism evidence="4 5">
    <name type="scientific">Nakamurella flavida</name>
    <dbReference type="NCBI Taxonomy" id="363630"/>
    <lineage>
        <taxon>Bacteria</taxon>
        <taxon>Bacillati</taxon>
        <taxon>Actinomycetota</taxon>
        <taxon>Actinomycetes</taxon>
        <taxon>Nakamurellales</taxon>
        <taxon>Nakamurellaceae</taxon>
        <taxon>Nakamurella</taxon>
    </lineage>
</organism>
<dbReference type="EMBL" id="JAERWL010000009">
    <property type="protein sequence ID" value="MBM9477122.1"/>
    <property type="molecule type" value="Genomic_DNA"/>
</dbReference>